<keyword evidence="8" id="KW-1185">Reference proteome</keyword>
<comment type="caution">
    <text evidence="7">The sequence shown here is derived from an EMBL/GenBank/DDBJ whole genome shotgun (WGS) entry which is preliminary data.</text>
</comment>
<feature type="domain" description="Malic enzyme N-terminal" evidence="6">
    <location>
        <begin position="94"/>
        <end position="178"/>
    </location>
</feature>
<gene>
    <name evidence="7" type="ORF">F3Y22_tig00117034pilonHSYRG00646</name>
</gene>
<dbReference type="Gene3D" id="3.30.360.10">
    <property type="entry name" value="Dihydrodipicolinate Reductase, domain 2"/>
    <property type="match status" value="1"/>
</dbReference>
<evidence type="ECO:0000256" key="5">
    <source>
        <dbReference type="ARBA" id="ARBA00023277"/>
    </source>
</evidence>
<dbReference type="GO" id="GO:0005829">
    <property type="term" value="C:cytosol"/>
    <property type="evidence" value="ECO:0007669"/>
    <property type="project" value="TreeGrafter"/>
</dbReference>
<dbReference type="InterPro" id="IPR001282">
    <property type="entry name" value="G6P_DH"/>
</dbReference>
<dbReference type="AlphaFoldDB" id="A0A6A2WGE6"/>
<evidence type="ECO:0000256" key="4">
    <source>
        <dbReference type="ARBA" id="ARBA00023002"/>
    </source>
</evidence>
<dbReference type="GO" id="GO:0050661">
    <property type="term" value="F:NADP binding"/>
    <property type="evidence" value="ECO:0007669"/>
    <property type="project" value="InterPro"/>
</dbReference>
<dbReference type="EMBL" id="VEPZ02001782">
    <property type="protein sequence ID" value="KAE8655065.1"/>
    <property type="molecule type" value="Genomic_DNA"/>
</dbReference>
<evidence type="ECO:0000256" key="2">
    <source>
        <dbReference type="ARBA" id="ARBA00013019"/>
    </source>
</evidence>
<evidence type="ECO:0000313" key="7">
    <source>
        <dbReference type="EMBL" id="KAE8655065.1"/>
    </source>
</evidence>
<dbReference type="EC" id="1.1.1.49" evidence="2"/>
<dbReference type="SMART" id="SM01274">
    <property type="entry name" value="malic"/>
    <property type="match status" value="1"/>
</dbReference>
<comment type="pathway">
    <text evidence="1">Carbohydrate degradation.</text>
</comment>
<dbReference type="SUPFAM" id="SSF53223">
    <property type="entry name" value="Aminoacid dehydrogenase-like, N-terminal domain"/>
    <property type="match status" value="1"/>
</dbReference>
<name>A0A6A2WGE6_HIBSY</name>
<dbReference type="SUPFAM" id="SSF55347">
    <property type="entry name" value="Glyceraldehyde-3-phosphate dehydrogenase-like, C-terminal domain"/>
    <property type="match status" value="1"/>
</dbReference>
<evidence type="ECO:0000256" key="1">
    <source>
        <dbReference type="ARBA" id="ARBA00004921"/>
    </source>
</evidence>
<dbReference type="GO" id="GO:0006006">
    <property type="term" value="P:glucose metabolic process"/>
    <property type="evidence" value="ECO:0007669"/>
    <property type="project" value="InterPro"/>
</dbReference>
<accession>A0A6A2WGE6</accession>
<dbReference type="InterPro" id="IPR046346">
    <property type="entry name" value="Aminoacid_DH-like_N_sf"/>
</dbReference>
<keyword evidence="3" id="KW-0521">NADP</keyword>
<protein>
    <recommendedName>
        <fullName evidence="2">glucose-6-phosphate dehydrogenase (NADP(+))</fullName>
        <ecNumber evidence="2">1.1.1.49</ecNumber>
    </recommendedName>
</protein>
<dbReference type="InterPro" id="IPR012301">
    <property type="entry name" value="Malic_N_dom"/>
</dbReference>
<dbReference type="PANTHER" id="PTHR23429">
    <property type="entry name" value="GLUCOSE-6-PHOSPHATE 1-DEHYDROGENASE G6PD"/>
    <property type="match status" value="1"/>
</dbReference>
<dbReference type="GO" id="GO:0009051">
    <property type="term" value="P:pentose-phosphate shunt, oxidative branch"/>
    <property type="evidence" value="ECO:0007669"/>
    <property type="project" value="TreeGrafter"/>
</dbReference>
<keyword evidence="4" id="KW-0560">Oxidoreductase</keyword>
<sequence length="187" mass="21764">MALRQTNLNPERPGVPFILKAWKALNSRKAEIHIQLKEVLGDIFQCQKQGRNEFIIRLQPYEAMYMKLTVKQPGLEFSTVQSELDFSYRQHYQGVTISEAYERLILDTIRGDQQHFVRRDELKIHPVMLDVGTNNLKLIDNPLYLGLRQPRLEGEKYLSIIDEFIEAVLTRCPKAIIQVSYALAFSE</sequence>
<dbReference type="Proteomes" id="UP000436088">
    <property type="component" value="Unassembled WGS sequence"/>
</dbReference>
<evidence type="ECO:0000313" key="8">
    <source>
        <dbReference type="Proteomes" id="UP000436088"/>
    </source>
</evidence>
<organism evidence="7 8">
    <name type="scientific">Hibiscus syriacus</name>
    <name type="common">Rose of Sharon</name>
    <dbReference type="NCBI Taxonomy" id="106335"/>
    <lineage>
        <taxon>Eukaryota</taxon>
        <taxon>Viridiplantae</taxon>
        <taxon>Streptophyta</taxon>
        <taxon>Embryophyta</taxon>
        <taxon>Tracheophyta</taxon>
        <taxon>Spermatophyta</taxon>
        <taxon>Magnoliopsida</taxon>
        <taxon>eudicotyledons</taxon>
        <taxon>Gunneridae</taxon>
        <taxon>Pentapetalae</taxon>
        <taxon>rosids</taxon>
        <taxon>malvids</taxon>
        <taxon>Malvales</taxon>
        <taxon>Malvaceae</taxon>
        <taxon>Malvoideae</taxon>
        <taxon>Hibiscus</taxon>
    </lineage>
</organism>
<dbReference type="Pfam" id="PF02781">
    <property type="entry name" value="G6PD_C"/>
    <property type="match status" value="1"/>
</dbReference>
<reference evidence="7" key="1">
    <citation type="submission" date="2019-09" db="EMBL/GenBank/DDBJ databases">
        <title>Draft genome information of white flower Hibiscus syriacus.</title>
        <authorList>
            <person name="Kim Y.-M."/>
        </authorList>
    </citation>
    <scope>NUCLEOTIDE SEQUENCE [LARGE SCALE GENOMIC DNA]</scope>
    <source>
        <strain evidence="7">YM2019G1</strain>
    </source>
</reference>
<dbReference type="PANTHER" id="PTHR23429:SF0">
    <property type="entry name" value="GLUCOSE-6-PHOSPHATE 1-DEHYDROGENASE"/>
    <property type="match status" value="1"/>
</dbReference>
<evidence type="ECO:0000256" key="3">
    <source>
        <dbReference type="ARBA" id="ARBA00022857"/>
    </source>
</evidence>
<dbReference type="GO" id="GO:0004345">
    <property type="term" value="F:glucose-6-phosphate dehydrogenase activity"/>
    <property type="evidence" value="ECO:0007669"/>
    <property type="project" value="UniProtKB-EC"/>
</dbReference>
<dbReference type="GO" id="GO:0004470">
    <property type="term" value="F:malic enzyme activity"/>
    <property type="evidence" value="ECO:0007669"/>
    <property type="project" value="InterPro"/>
</dbReference>
<evidence type="ECO:0000259" key="6">
    <source>
        <dbReference type="SMART" id="SM01274"/>
    </source>
</evidence>
<dbReference type="InterPro" id="IPR022675">
    <property type="entry name" value="G6P_DH_C"/>
</dbReference>
<proteinExistence type="predicted"/>
<keyword evidence="5" id="KW-0119">Carbohydrate metabolism</keyword>